<reference evidence="1" key="1">
    <citation type="submission" date="2024-06" db="EMBL/GenBank/DDBJ databases">
        <authorList>
            <person name="Coelho C."/>
            <person name="Bento M."/>
            <person name="Garcia E."/>
            <person name="Camelo A."/>
            <person name="Brandao I."/>
            <person name="Espirito Santo C."/>
            <person name="Trovao J."/>
            <person name="Verissimo A."/>
            <person name="Costa J."/>
            <person name="Tiago I."/>
        </authorList>
    </citation>
    <scope>NUCLEOTIDE SEQUENCE</scope>
    <source>
        <strain evidence="1">KWT182</strain>
    </source>
</reference>
<sequence>MSFFLMGDDCALYWDKMNNTPAALASINQRELLAIHPNPRDSLIKWLTKSYSTDELQRMESLIKDKLGDFVPDVIFTISPTPFLEHLYPDALVLYRDAMYCREPWPDEMTCFDPIGLNLNSLIGKYGKKLSTVTTKTDEFFCNALREFIKIDPVIRSFYLRMIAKYKYYFDKLILLPLQSNGHYNFYSATMFASQFDYLCYILDHTPSNIGIIVTEHPDDNTLTEETVRYLRATYKKFYIFRRAQRSSFTFSIFTEFCKWHDLCKFRSLLSGHVIKKTCLYSRKFTV</sequence>
<name>A0AAU7Q804_9GAMM</name>
<organism evidence="1">
    <name type="scientific">Acerihabitans sp. KWT182</name>
    <dbReference type="NCBI Taxonomy" id="3157919"/>
    <lineage>
        <taxon>Bacteria</taxon>
        <taxon>Pseudomonadati</taxon>
        <taxon>Pseudomonadota</taxon>
        <taxon>Gammaproteobacteria</taxon>
        <taxon>Enterobacterales</taxon>
        <taxon>Pectobacteriaceae</taxon>
        <taxon>Acerihabitans</taxon>
    </lineage>
</organism>
<proteinExistence type="predicted"/>
<accession>A0AAU7Q804</accession>
<dbReference type="EMBL" id="CP157947">
    <property type="protein sequence ID" value="XBS68526.1"/>
    <property type="molecule type" value="Genomic_DNA"/>
</dbReference>
<evidence type="ECO:0000313" key="1">
    <source>
        <dbReference type="EMBL" id="XBS68526.1"/>
    </source>
</evidence>
<dbReference type="AlphaFoldDB" id="A0AAU7Q804"/>
<gene>
    <name evidence="1" type="ORF">ABK905_17755</name>
</gene>
<protein>
    <submittedName>
        <fullName evidence="1">Uncharacterized protein</fullName>
    </submittedName>
</protein>